<name>A0A553NNT7_TIGCA</name>
<organism evidence="1 2">
    <name type="scientific">Tigriopus californicus</name>
    <name type="common">Marine copepod</name>
    <dbReference type="NCBI Taxonomy" id="6832"/>
    <lineage>
        <taxon>Eukaryota</taxon>
        <taxon>Metazoa</taxon>
        <taxon>Ecdysozoa</taxon>
        <taxon>Arthropoda</taxon>
        <taxon>Crustacea</taxon>
        <taxon>Multicrustacea</taxon>
        <taxon>Hexanauplia</taxon>
        <taxon>Copepoda</taxon>
        <taxon>Harpacticoida</taxon>
        <taxon>Harpacticidae</taxon>
        <taxon>Tigriopus</taxon>
    </lineage>
</organism>
<gene>
    <name evidence="1" type="ORF">TCAL_15819</name>
</gene>
<dbReference type="AlphaFoldDB" id="A0A553NNT7"/>
<evidence type="ECO:0000313" key="1">
    <source>
        <dbReference type="EMBL" id="TRY67095.1"/>
    </source>
</evidence>
<comment type="caution">
    <text evidence="1">The sequence shown here is derived from an EMBL/GenBank/DDBJ whole genome shotgun (WGS) entry which is preliminary data.</text>
</comment>
<proteinExistence type="predicted"/>
<protein>
    <submittedName>
        <fullName evidence="1">Uncharacterized protein</fullName>
    </submittedName>
</protein>
<evidence type="ECO:0000313" key="2">
    <source>
        <dbReference type="Proteomes" id="UP000318571"/>
    </source>
</evidence>
<sequence length="62" mass="7332">MDLHIASVCEIQKRVKAEVIFIGDRTTHIYPINLNFLKCPQPKRLQRTNGIPWTFCYPYPQK</sequence>
<reference evidence="1 2" key="1">
    <citation type="journal article" date="2018" name="Nat. Ecol. Evol.">
        <title>Genomic signatures of mitonuclear coevolution across populations of Tigriopus californicus.</title>
        <authorList>
            <person name="Barreto F.S."/>
            <person name="Watson E.T."/>
            <person name="Lima T.G."/>
            <person name="Willett C.S."/>
            <person name="Edmands S."/>
            <person name="Li W."/>
            <person name="Burton R.S."/>
        </authorList>
    </citation>
    <scope>NUCLEOTIDE SEQUENCE [LARGE SCALE GENOMIC DNA]</scope>
    <source>
        <strain evidence="1 2">San Diego</strain>
    </source>
</reference>
<dbReference type="EMBL" id="VCGU01000011">
    <property type="protein sequence ID" value="TRY67095.1"/>
    <property type="molecule type" value="Genomic_DNA"/>
</dbReference>
<keyword evidence="2" id="KW-1185">Reference proteome</keyword>
<dbReference type="Proteomes" id="UP000318571">
    <property type="component" value="Chromosome 4"/>
</dbReference>
<accession>A0A553NNT7</accession>